<keyword evidence="3" id="KW-0808">Transferase</keyword>
<reference evidence="7" key="2">
    <citation type="submission" date="2025-08" db="UniProtKB">
        <authorList>
            <consortium name="RefSeq"/>
        </authorList>
    </citation>
    <scope>IDENTIFICATION</scope>
    <source>
        <tissue evidence="7">Leaf</tissue>
    </source>
</reference>
<evidence type="ECO:0000313" key="7">
    <source>
        <dbReference type="RefSeq" id="XP_016468819.2"/>
    </source>
</evidence>
<dbReference type="GO" id="GO:0016757">
    <property type="term" value="F:glycosyltransferase activity"/>
    <property type="evidence" value="ECO:0007669"/>
    <property type="project" value="UniProtKB-KW"/>
</dbReference>
<dbReference type="PaxDb" id="4097-A0A1S3ZWU1"/>
<keyword evidence="4" id="KW-0472">Membrane</keyword>
<dbReference type="GO" id="GO:0016020">
    <property type="term" value="C:membrane"/>
    <property type="evidence" value="ECO:0007669"/>
    <property type="project" value="UniProtKB-SubCell"/>
</dbReference>
<keyword evidence="6" id="KW-1185">Reference proteome</keyword>
<keyword evidence="2" id="KW-0328">Glycosyltransferase</keyword>
<evidence type="ECO:0000256" key="4">
    <source>
        <dbReference type="ARBA" id="ARBA00023136"/>
    </source>
</evidence>
<organism evidence="6 7">
    <name type="scientific">Nicotiana tabacum</name>
    <name type="common">Common tobacco</name>
    <dbReference type="NCBI Taxonomy" id="4097"/>
    <lineage>
        <taxon>Eukaryota</taxon>
        <taxon>Viridiplantae</taxon>
        <taxon>Streptophyta</taxon>
        <taxon>Embryophyta</taxon>
        <taxon>Tracheophyta</taxon>
        <taxon>Spermatophyta</taxon>
        <taxon>Magnoliopsida</taxon>
        <taxon>eudicotyledons</taxon>
        <taxon>Gunneridae</taxon>
        <taxon>Pentapetalae</taxon>
        <taxon>asterids</taxon>
        <taxon>lamiids</taxon>
        <taxon>Solanales</taxon>
        <taxon>Solanaceae</taxon>
        <taxon>Nicotianoideae</taxon>
        <taxon>Nicotianeae</taxon>
        <taxon>Nicotiana</taxon>
    </lineage>
</organism>
<gene>
    <name evidence="7" type="primary">LOC107791292</name>
</gene>
<dbReference type="GeneID" id="107791292"/>
<dbReference type="KEGG" id="nta:107791292"/>
<dbReference type="InterPro" id="IPR003406">
    <property type="entry name" value="Glyco_trans_14"/>
</dbReference>
<dbReference type="RefSeq" id="XP_016468819.1">
    <property type="nucleotide sequence ID" value="XM_016613333.1"/>
</dbReference>
<evidence type="ECO:0000256" key="2">
    <source>
        <dbReference type="ARBA" id="ARBA00022676"/>
    </source>
</evidence>
<protein>
    <submittedName>
        <fullName evidence="7">Glycosyltransferase BC10-like</fullName>
    </submittedName>
</protein>
<evidence type="ECO:0000313" key="6">
    <source>
        <dbReference type="Proteomes" id="UP000790787"/>
    </source>
</evidence>
<evidence type="ECO:0000256" key="5">
    <source>
        <dbReference type="ARBA" id="ARBA00023180"/>
    </source>
</evidence>
<evidence type="ECO:0000256" key="3">
    <source>
        <dbReference type="ARBA" id="ARBA00022679"/>
    </source>
</evidence>
<reference evidence="6" key="1">
    <citation type="journal article" date="2014" name="Nat. Commun.">
        <title>The tobacco genome sequence and its comparison with those of tomato and potato.</title>
        <authorList>
            <person name="Sierro N."/>
            <person name="Battey J.N."/>
            <person name="Ouadi S."/>
            <person name="Bakaher N."/>
            <person name="Bovet L."/>
            <person name="Willig A."/>
            <person name="Goepfert S."/>
            <person name="Peitsch M.C."/>
            <person name="Ivanov N.V."/>
        </authorList>
    </citation>
    <scope>NUCLEOTIDE SEQUENCE [LARGE SCALE GENOMIC DNA]</scope>
</reference>
<name>A0A1S3ZWU1_TOBAC</name>
<dbReference type="OMA" id="HVDPTQK"/>
<evidence type="ECO:0000256" key="1">
    <source>
        <dbReference type="ARBA" id="ARBA00004606"/>
    </source>
</evidence>
<dbReference type="PANTHER" id="PTHR31042">
    <property type="entry name" value="CORE-2/I-BRANCHING BETA-1,6-N-ACETYLGLUCOSAMINYLTRANSFERASE FAMILY PROTEIN-RELATED"/>
    <property type="match status" value="1"/>
</dbReference>
<dbReference type="STRING" id="4097.A0A1S3ZWU1"/>
<dbReference type="InterPro" id="IPR044174">
    <property type="entry name" value="BC10-like"/>
</dbReference>
<sequence>HVFSFSNLLFSPSPISLLCALLLCLPLAIIFTITTPLNNITPTHVLNRSSDIRSNPISIFPPPTNHSIQQKHSKEHPSTESSSAVLLHEEVDDNLLFQEAAKVNSIPQPVTAPKKLAFMFLTTTPLPFAPLWELFFNNTPKNLYNIYIHADPRFNYTPPFQGVFAVRVIPSKPTRRHSPTLAAAGRRLLARALLHDKLNYMFALLSPSCIPLHSFSFTYRVLIKSKKSFIEILGNESWAYGRWAARGEHAMLPEVKFEDFRIGSQFFVIKRKHAMIIVRDKKLWSKFKLPCLEASTCYPEEHYFSTLLNMVDPQGCVPTTLTHVNWKGSHGGHPRTYTASEVGPELMLTLRSTRPRYGDEGINGSDLSVAKRYDPFLFARKFSPDSLRPLMNISTVFIFED</sequence>
<dbReference type="Proteomes" id="UP000790787">
    <property type="component" value="Chromosome 2"/>
</dbReference>
<accession>A0A1S3ZWU1</accession>
<comment type="subcellular location">
    <subcellularLocation>
        <location evidence="1">Membrane</location>
        <topology evidence="1">Single-pass type II membrane protein</topology>
    </subcellularLocation>
</comment>
<dbReference type="OrthoDB" id="191334at2759"/>
<dbReference type="PANTHER" id="PTHR31042:SF60">
    <property type="entry name" value="CORE-2_I-BRANCHING BETA-1,6-N-ACETYLGLUCOSAMINYLTRANSFERASE FAMILY PROTEIN"/>
    <property type="match status" value="1"/>
</dbReference>
<dbReference type="Pfam" id="PF02485">
    <property type="entry name" value="Branch"/>
    <property type="match status" value="1"/>
</dbReference>
<feature type="non-terminal residue" evidence="7">
    <location>
        <position position="1"/>
    </location>
</feature>
<dbReference type="AlphaFoldDB" id="A0A1S3ZWU1"/>
<keyword evidence="5" id="KW-0325">Glycoprotein</keyword>
<dbReference type="RefSeq" id="XP_016468819.2">
    <property type="nucleotide sequence ID" value="XM_016613333.2"/>
</dbReference>
<proteinExistence type="predicted"/>